<accession>A0A086MRE4</accession>
<sequence>MRRDPLEGVDRSAVELSEPGLDVLPELVEEASSLAEPARFLGFFGFGHPTLDLRACEVPLAHRAFS</sequence>
<proteinExistence type="predicted"/>
<gene>
    <name evidence="1" type="ORF">FM21_34975</name>
</gene>
<dbReference type="RefSeq" id="WP_043385961.1">
    <property type="nucleotide sequence ID" value="NZ_KN039950.1"/>
</dbReference>
<dbReference type="EMBL" id="JNFQ01000007">
    <property type="protein sequence ID" value="KFG71462.1"/>
    <property type="molecule type" value="Genomic_DNA"/>
</dbReference>
<reference evidence="1 2" key="1">
    <citation type="submission" date="2014-05" db="EMBL/GenBank/DDBJ databases">
        <title>Complete genome sequence of the Streptomyces mutabilis TRM45540.</title>
        <authorList>
            <person name="Luo X."/>
            <person name="Zhang L."/>
        </authorList>
    </citation>
    <scope>NUCLEOTIDE SEQUENCE [LARGE SCALE GENOMIC DNA]</scope>
    <source>
        <strain evidence="1 2">TRM45540</strain>
    </source>
</reference>
<evidence type="ECO:0000313" key="1">
    <source>
        <dbReference type="EMBL" id="KFG71462.1"/>
    </source>
</evidence>
<keyword evidence="2" id="KW-1185">Reference proteome</keyword>
<dbReference type="Proteomes" id="UP000029095">
    <property type="component" value="Unassembled WGS sequence"/>
</dbReference>
<protein>
    <submittedName>
        <fullName evidence="1">Uncharacterized protein</fullName>
    </submittedName>
</protein>
<comment type="caution">
    <text evidence="1">The sequence shown here is derived from an EMBL/GenBank/DDBJ whole genome shotgun (WGS) entry which is preliminary data.</text>
</comment>
<dbReference type="AlphaFoldDB" id="A0A086MRE4"/>
<organism evidence="1 2">
    <name type="scientific">Streptomyces mutabilis</name>
    <dbReference type="NCBI Taxonomy" id="67332"/>
    <lineage>
        <taxon>Bacteria</taxon>
        <taxon>Bacillati</taxon>
        <taxon>Actinomycetota</taxon>
        <taxon>Actinomycetes</taxon>
        <taxon>Kitasatosporales</taxon>
        <taxon>Streptomycetaceae</taxon>
        <taxon>Streptomyces</taxon>
    </lineage>
</organism>
<evidence type="ECO:0000313" key="2">
    <source>
        <dbReference type="Proteomes" id="UP000029095"/>
    </source>
</evidence>
<dbReference type="HOGENOM" id="CLU_2829446_0_0_11"/>
<name>A0A086MRE4_9ACTN</name>